<dbReference type="EMBL" id="SSXO01000004">
    <property type="protein sequence ID" value="TIH99372.1"/>
    <property type="molecule type" value="Genomic_DNA"/>
</dbReference>
<evidence type="ECO:0000256" key="1">
    <source>
        <dbReference type="SAM" id="MobiDB-lite"/>
    </source>
</evidence>
<evidence type="ECO:0008006" key="5">
    <source>
        <dbReference type="Google" id="ProtNLM"/>
    </source>
</evidence>
<gene>
    <name evidence="3" type="ORF">FAJ39_07385</name>
</gene>
<evidence type="ECO:0000313" key="4">
    <source>
        <dbReference type="Proteomes" id="UP000305165"/>
    </source>
</evidence>
<evidence type="ECO:0000313" key="3">
    <source>
        <dbReference type="EMBL" id="TIH99372.1"/>
    </source>
</evidence>
<feature type="chain" id="PRO_5038665488" description="Lipoprotein" evidence="2">
    <location>
        <begin position="26"/>
        <end position="173"/>
    </location>
</feature>
<dbReference type="AlphaFoldDB" id="A0A4T2GKM0"/>
<dbReference type="OrthoDB" id="2224292at2"/>
<proteinExistence type="predicted"/>
<dbReference type="Proteomes" id="UP000305165">
    <property type="component" value="Unassembled WGS sequence"/>
</dbReference>
<organism evidence="3 4">
    <name type="scientific">Streptococcus suis</name>
    <dbReference type="NCBI Taxonomy" id="1307"/>
    <lineage>
        <taxon>Bacteria</taxon>
        <taxon>Bacillati</taxon>
        <taxon>Bacillota</taxon>
        <taxon>Bacilli</taxon>
        <taxon>Lactobacillales</taxon>
        <taxon>Streptococcaceae</taxon>
        <taxon>Streptococcus</taxon>
    </lineage>
</organism>
<protein>
    <recommendedName>
        <fullName evidence="5">Lipoprotein</fullName>
    </recommendedName>
</protein>
<name>A0A4T2GKM0_STRSU</name>
<comment type="caution">
    <text evidence="3">The sequence shown here is derived from an EMBL/GenBank/DDBJ whole genome shotgun (WGS) entry which is preliminary data.</text>
</comment>
<feature type="region of interest" description="Disordered" evidence="1">
    <location>
        <begin position="27"/>
        <end position="47"/>
    </location>
</feature>
<feature type="signal peptide" evidence="2">
    <location>
        <begin position="1"/>
        <end position="25"/>
    </location>
</feature>
<keyword evidence="2" id="KW-0732">Signal</keyword>
<sequence length="173" mass="18709">MKKKLFSLCATGLVLLGLTACSTTSKESTSASSSEASSSSTVASSTTESSKTVLKESTVTYLTDEEIQNIATIGDFKAAFKSLMDSYIADFEELIAQLPEEQQGTLLETRDQLVVSLEEQYALLDQQFAVIGGDETEIPADVKDMLLTTVTTVRDQLKSAMDSARSQVEELLQ</sequence>
<dbReference type="PROSITE" id="PS51257">
    <property type="entry name" value="PROKAR_LIPOPROTEIN"/>
    <property type="match status" value="1"/>
</dbReference>
<dbReference type="RefSeq" id="WP_158456350.1">
    <property type="nucleotide sequence ID" value="NZ_JAOTFQ010000009.1"/>
</dbReference>
<reference evidence="3 4" key="1">
    <citation type="submission" date="2019-04" db="EMBL/GenBank/DDBJ databases">
        <title>Genome analysis of Streptococcus suis strain WUSS424.</title>
        <authorList>
            <person name="Chen H."/>
            <person name="Gao X."/>
            <person name="Wu Z."/>
        </authorList>
    </citation>
    <scope>NUCLEOTIDE SEQUENCE [LARGE SCALE GENOMIC DNA]</scope>
    <source>
        <strain evidence="3 4">WUSS424</strain>
    </source>
</reference>
<accession>A0A4T2GKM0</accession>
<evidence type="ECO:0000256" key="2">
    <source>
        <dbReference type="SAM" id="SignalP"/>
    </source>
</evidence>